<evidence type="ECO:0000313" key="6">
    <source>
        <dbReference type="Proteomes" id="UP000243459"/>
    </source>
</evidence>
<feature type="domain" description="Peptidase S8/S53" evidence="4">
    <location>
        <begin position="2"/>
        <end position="320"/>
    </location>
</feature>
<protein>
    <recommendedName>
        <fullName evidence="4">Peptidase S8/S53 domain-containing protein</fullName>
    </recommendedName>
</protein>
<dbReference type="GO" id="GO:0006508">
    <property type="term" value="P:proteolysis"/>
    <property type="evidence" value="ECO:0007669"/>
    <property type="project" value="InterPro"/>
</dbReference>
<proteinExistence type="inferred from homology"/>
<dbReference type="Pfam" id="PF00082">
    <property type="entry name" value="Peptidase_S8"/>
    <property type="match status" value="1"/>
</dbReference>
<evidence type="ECO:0000256" key="2">
    <source>
        <dbReference type="ARBA" id="ARBA00022729"/>
    </source>
</evidence>
<keyword evidence="6" id="KW-1185">Reference proteome</keyword>
<dbReference type="PANTHER" id="PTHR10795">
    <property type="entry name" value="PROPROTEIN CONVERTASE SUBTILISIN/KEXIN"/>
    <property type="match status" value="1"/>
</dbReference>
<dbReference type="Gene3D" id="2.60.40.2310">
    <property type="match status" value="1"/>
</dbReference>
<dbReference type="Gramene" id="ONK71007">
    <property type="protein sequence ID" value="ONK71007"/>
    <property type="gene ID" value="A4U43_C04F3760"/>
</dbReference>
<gene>
    <name evidence="5" type="ORF">A4U43_C04F3760</name>
</gene>
<comment type="caution">
    <text evidence="3">Lacks conserved residue(s) required for the propagation of feature annotation.</text>
</comment>
<dbReference type="AlphaFoldDB" id="A0A5P1F0R5"/>
<dbReference type="EMBL" id="CM007384">
    <property type="protein sequence ID" value="ONK71007.1"/>
    <property type="molecule type" value="Genomic_DNA"/>
</dbReference>
<evidence type="ECO:0000313" key="5">
    <source>
        <dbReference type="EMBL" id="ONK71007.1"/>
    </source>
</evidence>
<evidence type="ECO:0000256" key="1">
    <source>
        <dbReference type="ARBA" id="ARBA00011073"/>
    </source>
</evidence>
<organism evidence="5 6">
    <name type="scientific">Asparagus officinalis</name>
    <name type="common">Garden asparagus</name>
    <dbReference type="NCBI Taxonomy" id="4686"/>
    <lineage>
        <taxon>Eukaryota</taxon>
        <taxon>Viridiplantae</taxon>
        <taxon>Streptophyta</taxon>
        <taxon>Embryophyta</taxon>
        <taxon>Tracheophyta</taxon>
        <taxon>Spermatophyta</taxon>
        <taxon>Magnoliopsida</taxon>
        <taxon>Liliopsida</taxon>
        <taxon>Asparagales</taxon>
        <taxon>Asparagaceae</taxon>
        <taxon>Asparagoideae</taxon>
        <taxon>Asparagus</taxon>
    </lineage>
</organism>
<dbReference type="InterPro" id="IPR045051">
    <property type="entry name" value="SBT"/>
</dbReference>
<dbReference type="Proteomes" id="UP000243459">
    <property type="component" value="Chromosome 4"/>
</dbReference>
<dbReference type="InterPro" id="IPR000209">
    <property type="entry name" value="Peptidase_S8/S53_dom"/>
</dbReference>
<dbReference type="CDD" id="cd02120">
    <property type="entry name" value="PA_subtilisin_like"/>
    <property type="match status" value="1"/>
</dbReference>
<dbReference type="Gene3D" id="3.50.30.30">
    <property type="match status" value="1"/>
</dbReference>
<dbReference type="PROSITE" id="PS51892">
    <property type="entry name" value="SUBTILASE"/>
    <property type="match status" value="1"/>
</dbReference>
<dbReference type="SUPFAM" id="SSF52743">
    <property type="entry name" value="Subtilisin-like"/>
    <property type="match status" value="1"/>
</dbReference>
<evidence type="ECO:0000256" key="3">
    <source>
        <dbReference type="PROSITE-ProRule" id="PRU01240"/>
    </source>
</evidence>
<evidence type="ECO:0000259" key="4">
    <source>
        <dbReference type="Pfam" id="PF00082"/>
    </source>
</evidence>
<accession>A0A5P1F0R5</accession>
<dbReference type="InterPro" id="IPR036852">
    <property type="entry name" value="Peptidase_S8/S53_dom_sf"/>
</dbReference>
<reference evidence="6" key="1">
    <citation type="journal article" date="2017" name="Nat. Commun.">
        <title>The asparagus genome sheds light on the origin and evolution of a young Y chromosome.</title>
        <authorList>
            <person name="Harkess A."/>
            <person name="Zhou J."/>
            <person name="Xu C."/>
            <person name="Bowers J.E."/>
            <person name="Van der Hulst R."/>
            <person name="Ayyampalayam S."/>
            <person name="Mercati F."/>
            <person name="Riccardi P."/>
            <person name="McKain M.R."/>
            <person name="Kakrana A."/>
            <person name="Tang H."/>
            <person name="Ray J."/>
            <person name="Groenendijk J."/>
            <person name="Arikit S."/>
            <person name="Mathioni S.M."/>
            <person name="Nakano M."/>
            <person name="Shan H."/>
            <person name="Telgmann-Rauber A."/>
            <person name="Kanno A."/>
            <person name="Yue Z."/>
            <person name="Chen H."/>
            <person name="Li W."/>
            <person name="Chen Y."/>
            <person name="Xu X."/>
            <person name="Zhang Y."/>
            <person name="Luo S."/>
            <person name="Chen H."/>
            <person name="Gao J."/>
            <person name="Mao Z."/>
            <person name="Pires J.C."/>
            <person name="Luo M."/>
            <person name="Kudrna D."/>
            <person name="Wing R.A."/>
            <person name="Meyers B.C."/>
            <person name="Yi K."/>
            <person name="Kong H."/>
            <person name="Lavrijsen P."/>
            <person name="Sunseri F."/>
            <person name="Falavigna A."/>
            <person name="Ye Y."/>
            <person name="Leebens-Mack J.H."/>
            <person name="Chen G."/>
        </authorList>
    </citation>
    <scope>NUCLEOTIDE SEQUENCE [LARGE SCALE GENOMIC DNA]</scope>
    <source>
        <strain evidence="6">cv. DH0086</strain>
    </source>
</reference>
<keyword evidence="2" id="KW-0732">Signal</keyword>
<dbReference type="Gene3D" id="3.40.50.200">
    <property type="entry name" value="Peptidase S8/S53 domain"/>
    <property type="match status" value="1"/>
</dbReference>
<name>A0A5P1F0R5_ASPOF</name>
<dbReference type="GO" id="GO:0004252">
    <property type="term" value="F:serine-type endopeptidase activity"/>
    <property type="evidence" value="ECO:0007669"/>
    <property type="project" value="InterPro"/>
</dbReference>
<comment type="similarity">
    <text evidence="1 3">Belongs to the peptidase S8 family.</text>
</comment>
<dbReference type="OMA" id="WSPAAIW"/>
<sequence>MYKVLWEEGAFASDIVAGIDSAISDGVDVISISLGMDGLPLYRDPVAIATFAAMEKGIFVATSSGNEGPYLGLLHNGSPWVLTVGASTVDRTFSGILDLGDGTSIVGQSIYVGGPRILKNLTLVYLGSCTDKSSLQKASHKIVVCDDRESLEVVTDSVKSAKVAAGIFISKDPFLEYYVRFTRPGAIISPEAGLSILKYVNRSSNPKATLRFQETILGSKPAPVVATYTSRGPSGSCPNVLKPDIVAPGSLILASWSLNVSVGVDAESKVLYDSFNIISGSSMSCPHAAGVSALLKSVHRDWSPAAIRSAMMTTANSLDNTLKPITDMGNKNRPATPLAMGSGHVEPNKALDPGLIYDAGPKDYLRLLCAMNFTKEQVVMVARSSSFDCSGASLDLNYPSFIAFFNASECLEEQ</sequence>